<dbReference type="AlphaFoldDB" id="A0AAN8JM88"/>
<dbReference type="Proteomes" id="UP001347796">
    <property type="component" value="Unassembled WGS sequence"/>
</dbReference>
<dbReference type="Pfam" id="PF11957">
    <property type="entry name" value="efThoc1"/>
    <property type="match status" value="1"/>
</dbReference>
<proteinExistence type="predicted"/>
<evidence type="ECO:0000256" key="1">
    <source>
        <dbReference type="SAM" id="MobiDB-lite"/>
    </source>
</evidence>
<name>A0AAN8JM88_PATCE</name>
<dbReference type="InterPro" id="IPR021861">
    <property type="entry name" value="THO_THOC1"/>
</dbReference>
<dbReference type="GO" id="GO:0000445">
    <property type="term" value="C:THO complex part of transcription export complex"/>
    <property type="evidence" value="ECO:0007669"/>
    <property type="project" value="TreeGrafter"/>
</dbReference>
<gene>
    <name evidence="3" type="ORF">SNE40_012703</name>
</gene>
<dbReference type="GO" id="GO:0007165">
    <property type="term" value="P:signal transduction"/>
    <property type="evidence" value="ECO:0007669"/>
    <property type="project" value="InterPro"/>
</dbReference>
<dbReference type="PANTHER" id="PTHR13265">
    <property type="entry name" value="THO COMPLEX SUBUNIT 1"/>
    <property type="match status" value="1"/>
</dbReference>
<dbReference type="PROSITE" id="PS50017">
    <property type="entry name" value="DEATH_DOMAIN"/>
    <property type="match status" value="1"/>
</dbReference>
<accession>A0AAN8JM88</accession>
<dbReference type="InterPro" id="IPR000488">
    <property type="entry name" value="Death_dom"/>
</dbReference>
<keyword evidence="4" id="KW-1185">Reference proteome</keyword>
<dbReference type="Pfam" id="PF00531">
    <property type="entry name" value="Death"/>
    <property type="match status" value="1"/>
</dbReference>
<organism evidence="3 4">
    <name type="scientific">Patella caerulea</name>
    <name type="common">Rayed Mediterranean limpet</name>
    <dbReference type="NCBI Taxonomy" id="87958"/>
    <lineage>
        <taxon>Eukaryota</taxon>
        <taxon>Metazoa</taxon>
        <taxon>Spiralia</taxon>
        <taxon>Lophotrochozoa</taxon>
        <taxon>Mollusca</taxon>
        <taxon>Gastropoda</taxon>
        <taxon>Patellogastropoda</taxon>
        <taxon>Patelloidea</taxon>
        <taxon>Patellidae</taxon>
        <taxon>Patella</taxon>
    </lineage>
</organism>
<dbReference type="GO" id="GO:0006406">
    <property type="term" value="P:mRNA export from nucleus"/>
    <property type="evidence" value="ECO:0007669"/>
    <property type="project" value="TreeGrafter"/>
</dbReference>
<feature type="compositionally biased region" description="Acidic residues" evidence="1">
    <location>
        <begin position="537"/>
        <end position="557"/>
    </location>
</feature>
<protein>
    <recommendedName>
        <fullName evidence="2">Death domain-containing protein</fullName>
    </recommendedName>
</protein>
<evidence type="ECO:0000313" key="4">
    <source>
        <dbReference type="Proteomes" id="UP001347796"/>
    </source>
</evidence>
<reference evidence="3 4" key="1">
    <citation type="submission" date="2024-01" db="EMBL/GenBank/DDBJ databases">
        <title>The genome of the rayed Mediterranean limpet Patella caerulea (Linnaeus, 1758).</title>
        <authorList>
            <person name="Anh-Thu Weber A."/>
            <person name="Halstead-Nussloch G."/>
        </authorList>
    </citation>
    <scope>NUCLEOTIDE SEQUENCE [LARGE SCALE GENOMIC DNA]</scope>
    <source>
        <strain evidence="3">AATW-2023a</strain>
        <tissue evidence="3">Whole specimen</tissue>
    </source>
</reference>
<dbReference type="EMBL" id="JAZGQO010000008">
    <property type="protein sequence ID" value="KAK6180572.1"/>
    <property type="molecule type" value="Genomic_DNA"/>
</dbReference>
<dbReference type="SUPFAM" id="SSF47986">
    <property type="entry name" value="DEATH domain"/>
    <property type="match status" value="1"/>
</dbReference>
<feature type="domain" description="Death" evidence="2">
    <location>
        <begin position="587"/>
        <end position="667"/>
    </location>
</feature>
<dbReference type="InterPro" id="IPR011029">
    <property type="entry name" value="DEATH-like_dom_sf"/>
</dbReference>
<dbReference type="PANTHER" id="PTHR13265:SF0">
    <property type="entry name" value="HPR1"/>
    <property type="match status" value="1"/>
</dbReference>
<sequence length="667" mass="76572">MSASMVLDFERTRTKFLNVIENGVKSGNIQECVTKIQEEDGGEGEKKLVTDQSLRDVIRKLVDSDAPCETFKLVIGCAVEGAIKDICTTTVPFLMLADMFDMLTLEKSEGVFSIVEDNVSVWKSASFYDAGKNFLLRMCNDLIRRLSKSQNTVFCGRIQLFLSRLFPLSERSALNLMSQFNSENVTVFNMQASESKFIIPSEVKVEKMEIEEGEMEEPPSTFPIDYNLYRRFWSLQEYFRKPTQCYDKVSWKTFSLHADEVLKAFDSCKLDDLKSQRKKLDKTKQMDTQTFFAKYLTSEKLLDLQLSDSNFRRYVLVQFLILFQYLNAQVKFKSASHVLTDEQSAWVKTATEKVTNLIKETPPDGEKFAESVEHILEREENWNNWKNEGCVSYVREKLTDDKEPVEKTRVRAKRKRVGDDLMTSAGKINMGSSELTRLWNINTDNMDACKADTRVFLPHLEEYFAEAIEQADPEAQIEDTYKLVNKDSYQWRSLRLLARRSPHFFTQLNPPGIPLNKYLDIMVNKIAQDMPSNSGEGEMDGEGEEDEKNELDEEEPEEKIPRRHQITDSSKTINTVKDDAPLTDVVTKENIAKIAGLIGDNWKILGKELRMQEEDLAYFESEGETAPLNMLTVWKENETRDSKLDVIKSALIKIGQSSIVDSVFISS</sequence>
<evidence type="ECO:0000313" key="3">
    <source>
        <dbReference type="EMBL" id="KAK6180572.1"/>
    </source>
</evidence>
<feature type="region of interest" description="Disordered" evidence="1">
    <location>
        <begin position="529"/>
        <end position="569"/>
    </location>
</feature>
<dbReference type="Gene3D" id="1.10.533.10">
    <property type="entry name" value="Death Domain, Fas"/>
    <property type="match status" value="1"/>
</dbReference>
<comment type="caution">
    <text evidence="3">The sequence shown here is derived from an EMBL/GenBank/DDBJ whole genome shotgun (WGS) entry which is preliminary data.</text>
</comment>
<evidence type="ECO:0000259" key="2">
    <source>
        <dbReference type="PROSITE" id="PS50017"/>
    </source>
</evidence>